<sequence length="74" mass="8790">MNKFHPLTAEEFDELDKTISQIGAYLPENKANYIWNNFNKLRDAVEPQPCTCASSGNHWKRAMDYLWNWVKDRK</sequence>
<accession>A0A6J5SMR0</accession>
<proteinExistence type="predicted"/>
<name>A0A6J5SMR0_9CAUD</name>
<dbReference type="EMBL" id="LR797423">
    <property type="protein sequence ID" value="CAB4215401.1"/>
    <property type="molecule type" value="Genomic_DNA"/>
</dbReference>
<reference evidence="1" key="1">
    <citation type="submission" date="2020-05" db="EMBL/GenBank/DDBJ databases">
        <authorList>
            <person name="Chiriac C."/>
            <person name="Salcher M."/>
            <person name="Ghai R."/>
            <person name="Kavagutti S V."/>
        </authorList>
    </citation>
    <scope>NUCLEOTIDE SEQUENCE</scope>
</reference>
<evidence type="ECO:0000313" key="1">
    <source>
        <dbReference type="EMBL" id="CAB4215401.1"/>
    </source>
</evidence>
<protein>
    <submittedName>
        <fullName evidence="1">Uncharacterized protein</fullName>
    </submittedName>
</protein>
<gene>
    <name evidence="1" type="ORF">UFOVP1475_13</name>
</gene>
<organism evidence="1">
    <name type="scientific">uncultured Caudovirales phage</name>
    <dbReference type="NCBI Taxonomy" id="2100421"/>
    <lineage>
        <taxon>Viruses</taxon>
        <taxon>Duplodnaviria</taxon>
        <taxon>Heunggongvirae</taxon>
        <taxon>Uroviricota</taxon>
        <taxon>Caudoviricetes</taxon>
        <taxon>Peduoviridae</taxon>
        <taxon>Maltschvirus</taxon>
        <taxon>Maltschvirus maltsch</taxon>
    </lineage>
</organism>